<name>A0A813HDZ4_POLGL</name>
<feature type="non-terminal residue" evidence="1">
    <location>
        <position position="1"/>
    </location>
</feature>
<protein>
    <submittedName>
        <fullName evidence="1">Uncharacterized protein</fullName>
    </submittedName>
</protein>
<organism evidence="1 2">
    <name type="scientific">Polarella glacialis</name>
    <name type="common">Dinoflagellate</name>
    <dbReference type="NCBI Taxonomy" id="89957"/>
    <lineage>
        <taxon>Eukaryota</taxon>
        <taxon>Sar</taxon>
        <taxon>Alveolata</taxon>
        <taxon>Dinophyceae</taxon>
        <taxon>Suessiales</taxon>
        <taxon>Suessiaceae</taxon>
        <taxon>Polarella</taxon>
    </lineage>
</organism>
<evidence type="ECO:0000313" key="2">
    <source>
        <dbReference type="Proteomes" id="UP000654075"/>
    </source>
</evidence>
<keyword evidence="2" id="KW-1185">Reference proteome</keyword>
<dbReference type="AlphaFoldDB" id="A0A813HDZ4"/>
<comment type="caution">
    <text evidence="1">The sequence shown here is derived from an EMBL/GenBank/DDBJ whole genome shotgun (WGS) entry which is preliminary data.</text>
</comment>
<accession>A0A813HDZ4</accession>
<sequence>YGAPQTSPAAQLAAMQYGAPQTSPYAQLGQQGAYAAALQQQQLQQQQQQQQEVFTLPSDAHPGKEYSFQARDGRTVTFGVPAGMGPGSQVTVTY</sequence>
<dbReference type="Proteomes" id="UP000654075">
    <property type="component" value="Unassembled WGS sequence"/>
</dbReference>
<reference evidence="1" key="1">
    <citation type="submission" date="2021-02" db="EMBL/GenBank/DDBJ databases">
        <authorList>
            <person name="Dougan E. K."/>
            <person name="Rhodes N."/>
            <person name="Thang M."/>
            <person name="Chan C."/>
        </authorList>
    </citation>
    <scope>NUCLEOTIDE SEQUENCE</scope>
</reference>
<gene>
    <name evidence="1" type="ORF">PGLA1383_LOCUS51462</name>
</gene>
<evidence type="ECO:0000313" key="1">
    <source>
        <dbReference type="EMBL" id="CAE8635889.1"/>
    </source>
</evidence>
<proteinExistence type="predicted"/>
<dbReference type="EMBL" id="CAJNNV010031367">
    <property type="protein sequence ID" value="CAE8635889.1"/>
    <property type="molecule type" value="Genomic_DNA"/>
</dbReference>